<organism evidence="6 7">
    <name type="scientific">Litorilinea aerophila</name>
    <dbReference type="NCBI Taxonomy" id="1204385"/>
    <lineage>
        <taxon>Bacteria</taxon>
        <taxon>Bacillati</taxon>
        <taxon>Chloroflexota</taxon>
        <taxon>Caldilineae</taxon>
        <taxon>Caldilineales</taxon>
        <taxon>Caldilineaceae</taxon>
        <taxon>Litorilinea</taxon>
    </lineage>
</organism>
<dbReference type="Gene3D" id="3.40.630.10">
    <property type="entry name" value="Zn peptidases"/>
    <property type="match status" value="1"/>
</dbReference>
<keyword evidence="2" id="KW-0479">Metal-binding</keyword>
<evidence type="ECO:0000313" key="6">
    <source>
        <dbReference type="EMBL" id="TQE96710.1"/>
    </source>
</evidence>
<comment type="cofactor">
    <cofactor evidence="1">
        <name>Zn(2+)</name>
        <dbReference type="ChEBI" id="CHEBI:29105"/>
    </cofactor>
</comment>
<evidence type="ECO:0000256" key="2">
    <source>
        <dbReference type="ARBA" id="ARBA00022723"/>
    </source>
</evidence>
<dbReference type="InterPro" id="IPR011650">
    <property type="entry name" value="Peptidase_M20_dimer"/>
</dbReference>
<gene>
    <name evidence="6" type="ORF">FKZ61_05465</name>
</gene>
<dbReference type="SUPFAM" id="SSF55031">
    <property type="entry name" value="Bacterial exopeptidase dimerisation domain"/>
    <property type="match status" value="1"/>
</dbReference>
<dbReference type="InterPro" id="IPR050072">
    <property type="entry name" value="Peptidase_M20A"/>
</dbReference>
<dbReference type="InParanoid" id="A0A540VIX2"/>
<reference evidence="6 7" key="1">
    <citation type="submission" date="2019-06" db="EMBL/GenBank/DDBJ databases">
        <title>Genome sequence of Litorilinea aerophila BAA-2444.</title>
        <authorList>
            <person name="Maclea K.S."/>
            <person name="Maurais E.G."/>
            <person name="Iannazzi L.C."/>
        </authorList>
    </citation>
    <scope>NUCLEOTIDE SEQUENCE [LARGE SCALE GENOMIC DNA]</scope>
    <source>
        <strain evidence="6 7">ATCC BAA-2444</strain>
    </source>
</reference>
<dbReference type="InterPro" id="IPR002933">
    <property type="entry name" value="Peptidase_M20"/>
</dbReference>
<dbReference type="PROSITE" id="PS00759">
    <property type="entry name" value="ARGE_DAPE_CPG2_2"/>
    <property type="match status" value="1"/>
</dbReference>
<dbReference type="Proteomes" id="UP000317371">
    <property type="component" value="Unassembled WGS sequence"/>
</dbReference>
<keyword evidence="7" id="KW-1185">Reference proteome</keyword>
<dbReference type="InterPro" id="IPR036264">
    <property type="entry name" value="Bact_exopeptidase_dim_dom"/>
</dbReference>
<feature type="domain" description="Peptidase M20 dimerisation" evidence="5">
    <location>
        <begin position="172"/>
        <end position="283"/>
    </location>
</feature>
<dbReference type="PROSITE" id="PS00758">
    <property type="entry name" value="ARGE_DAPE_CPG2_1"/>
    <property type="match status" value="1"/>
</dbReference>
<dbReference type="EMBL" id="VIGC01000006">
    <property type="protein sequence ID" value="TQE96710.1"/>
    <property type="molecule type" value="Genomic_DNA"/>
</dbReference>
<evidence type="ECO:0000259" key="5">
    <source>
        <dbReference type="Pfam" id="PF07687"/>
    </source>
</evidence>
<dbReference type="RefSeq" id="WP_141609082.1">
    <property type="nucleotide sequence ID" value="NZ_VIGC02000006.1"/>
</dbReference>
<dbReference type="OrthoDB" id="9792335at2"/>
<dbReference type="AlphaFoldDB" id="A0A540VIX2"/>
<dbReference type="Pfam" id="PF01546">
    <property type="entry name" value="Peptidase_M20"/>
    <property type="match status" value="1"/>
</dbReference>
<evidence type="ECO:0000256" key="4">
    <source>
        <dbReference type="ARBA" id="ARBA00022833"/>
    </source>
</evidence>
<comment type="caution">
    <text evidence="6">The sequence shown here is derived from an EMBL/GenBank/DDBJ whole genome shotgun (WGS) entry which is preliminary data.</text>
</comment>
<accession>A0A540VIX2</accession>
<dbReference type="GO" id="GO:0006526">
    <property type="term" value="P:L-arginine biosynthetic process"/>
    <property type="evidence" value="ECO:0007669"/>
    <property type="project" value="TreeGrafter"/>
</dbReference>
<dbReference type="PANTHER" id="PTHR43808:SF31">
    <property type="entry name" value="N-ACETYL-L-CITRULLINE DEACETYLASE"/>
    <property type="match status" value="1"/>
</dbReference>
<keyword evidence="4" id="KW-0862">Zinc</keyword>
<proteinExistence type="predicted"/>
<sequence length="373" mass="40060">MSLDVIELTRELIRFNSASDTSNAAIADYLAGLLADQGFTVERLAYQDAAGHEKVSLVARKGHGEGGLGLFSHSDTVPGDPGAWEPFEPQLQEGRLVGRGACDMKGPLAATVVAAADVAAEALAHPLYLVITADEEVGYGGAKQVAAESTLLQENWPTAGIIAEPTRLRPVYAHKGGARIRVTAHGRAAHTSTDQGISANFKIAPFLAEMAELAELFRRDERFQNRDFNPPTNGFNMVIDDGGCKPNVTAARTVCTLSFRPMPGDASDLAWAMIVERAQKYGLEVDGYRHDPFYVPPDAPVVQAALDATGHSQAETVPFGTEAAIFKDFTQLVVLGPGNIEQAHTIGEWIDVAELQAAVPVYRRLIQRFCLAP</sequence>
<dbReference type="SUPFAM" id="SSF53187">
    <property type="entry name" value="Zn-dependent exopeptidases"/>
    <property type="match status" value="1"/>
</dbReference>
<dbReference type="Gene3D" id="3.30.70.360">
    <property type="match status" value="1"/>
</dbReference>
<dbReference type="Pfam" id="PF07687">
    <property type="entry name" value="M20_dimer"/>
    <property type="match status" value="1"/>
</dbReference>
<protein>
    <submittedName>
        <fullName evidence="6">M20 family metallopeptidase</fullName>
    </submittedName>
</protein>
<dbReference type="GO" id="GO:0046872">
    <property type="term" value="F:metal ion binding"/>
    <property type="evidence" value="ECO:0007669"/>
    <property type="project" value="UniProtKB-KW"/>
</dbReference>
<evidence type="ECO:0000256" key="1">
    <source>
        <dbReference type="ARBA" id="ARBA00001947"/>
    </source>
</evidence>
<name>A0A540VIX2_9CHLR</name>
<evidence type="ECO:0000313" key="7">
    <source>
        <dbReference type="Proteomes" id="UP000317371"/>
    </source>
</evidence>
<dbReference type="PANTHER" id="PTHR43808">
    <property type="entry name" value="ACETYLORNITHINE DEACETYLASE"/>
    <property type="match status" value="1"/>
</dbReference>
<dbReference type="InterPro" id="IPR001261">
    <property type="entry name" value="ArgE/DapE_CS"/>
</dbReference>
<keyword evidence="3" id="KW-0378">Hydrolase</keyword>
<evidence type="ECO:0000256" key="3">
    <source>
        <dbReference type="ARBA" id="ARBA00022801"/>
    </source>
</evidence>
<dbReference type="GO" id="GO:0008777">
    <property type="term" value="F:acetylornithine deacetylase activity"/>
    <property type="evidence" value="ECO:0007669"/>
    <property type="project" value="TreeGrafter"/>
</dbReference>